<keyword evidence="12" id="KW-0436">Ligase</keyword>
<dbReference type="Pfam" id="PF21948">
    <property type="entry name" value="LplA-B_cat"/>
    <property type="match status" value="1"/>
</dbReference>
<comment type="subcellular location">
    <subcellularLocation>
        <location evidence="1">Mitochondrion</location>
    </subcellularLocation>
</comment>
<reference evidence="12 13" key="4">
    <citation type="submission" date="2017-10" db="EMBL/GenBank/DDBJ databases">
        <title>Genome analyses suggest a sexual origin of heterokaryosis in a supposedly ancient asexual fungus.</title>
        <authorList>
            <person name="Corradi N."/>
            <person name="Sedzielewska K."/>
            <person name="Noel J."/>
            <person name="Charron P."/>
            <person name="Farinelli L."/>
            <person name="Marton T."/>
            <person name="Kruger M."/>
            <person name="Pelin A."/>
            <person name="Brachmann A."/>
            <person name="Corradi N."/>
        </authorList>
    </citation>
    <scope>NUCLEOTIDE SEQUENCE [LARGE SCALE GENOMIC DNA]</scope>
    <source>
        <strain evidence="12 13">A1</strain>
    </source>
</reference>
<dbReference type="Gene3D" id="3.30.930.10">
    <property type="entry name" value="Bira Bifunctional Protein, Domain 2"/>
    <property type="match status" value="1"/>
</dbReference>
<dbReference type="UniPathway" id="UPA00538">
    <property type="reaction ID" value="UER00592"/>
</dbReference>
<evidence type="ECO:0000256" key="3">
    <source>
        <dbReference type="ARBA" id="ARBA00007907"/>
    </source>
</evidence>
<evidence type="ECO:0000256" key="4">
    <source>
        <dbReference type="ARBA" id="ARBA00012334"/>
    </source>
</evidence>
<dbReference type="InterPro" id="IPR020605">
    <property type="entry name" value="Octanoyltransferase_CS"/>
</dbReference>
<sequence length="265" mass="30544">MYSFNSLQKVYKSTCTFPLIHSHSLVLPYIYLNQITYIKALNLQNYLVKNRIENKLGNVLLLVQHPPTYTTGRREKEKSENERIRLKKFGAEYYETLRGGQVTFHGPGQLVGYPILNIRNFKLSVRCYVEAIEQVIIDTCSTYGIKAKTTKNTGVWINDDEKLCAIGIQVQRYITSHGFALNCNTDLNWFEHIMPCGLQDKKMTSISKELNNLKNKNDLMEEISVEEVLPNLCKSFGKVFNCIVVSLYELNDEKNLQLKNAILNF</sequence>
<dbReference type="VEuPathDB" id="FungiDB:RhiirFUN_023367"/>
<dbReference type="EMBL" id="CAGKOT010000011">
    <property type="protein sequence ID" value="CAB5357269.1"/>
    <property type="molecule type" value="Genomic_DNA"/>
</dbReference>
<dbReference type="VEuPathDB" id="FungiDB:FUN_003474"/>
<evidence type="ECO:0000256" key="5">
    <source>
        <dbReference type="ARBA" id="ARBA00022679"/>
    </source>
</evidence>
<reference evidence="10" key="5">
    <citation type="submission" date="2020-05" db="EMBL/GenBank/DDBJ databases">
        <authorList>
            <person name="Rincon C."/>
            <person name="Sanders R I."/>
            <person name="Robbins C."/>
            <person name="Chaturvedi A."/>
        </authorList>
    </citation>
    <scope>NUCLEOTIDE SEQUENCE</scope>
    <source>
        <strain evidence="10">CHB12</strain>
    </source>
</reference>
<protein>
    <recommendedName>
        <fullName evidence="4">lipoyl(octanoyl) transferase</fullName>
        <ecNumber evidence="4">2.3.1.181</ecNumber>
    </recommendedName>
    <alternativeName>
        <fullName evidence="7">Lipoate-protein ligase B</fullName>
    </alternativeName>
    <alternativeName>
        <fullName evidence="8">Lipoyl/octanoyl transferase</fullName>
    </alternativeName>
</protein>
<evidence type="ECO:0000256" key="7">
    <source>
        <dbReference type="ARBA" id="ARBA00030797"/>
    </source>
</evidence>
<reference evidence="11 14" key="1">
    <citation type="submission" date="2016-04" db="EMBL/GenBank/DDBJ databases">
        <title>Genome analyses suggest a sexual origin of heterokaryosis in a supposedly ancient asexual fungus.</title>
        <authorList>
            <person name="Ropars J."/>
            <person name="Sedzielewska K."/>
            <person name="Noel J."/>
            <person name="Charron P."/>
            <person name="Farinelli L."/>
            <person name="Marton T."/>
            <person name="Kruger M."/>
            <person name="Pelin A."/>
            <person name="Brachmann A."/>
            <person name="Corradi N."/>
        </authorList>
    </citation>
    <scope>NUCLEOTIDE SEQUENCE [LARGE SCALE GENOMIC DNA]</scope>
    <source>
        <strain evidence="11 14">A5</strain>
    </source>
</reference>
<dbReference type="InterPro" id="IPR045864">
    <property type="entry name" value="aa-tRNA-synth_II/BPL/LPL"/>
</dbReference>
<dbReference type="PROSITE" id="PS51733">
    <property type="entry name" value="BPL_LPL_CATALYTIC"/>
    <property type="match status" value="1"/>
</dbReference>
<dbReference type="InterPro" id="IPR000544">
    <property type="entry name" value="Octanoyltransferase"/>
</dbReference>
<evidence type="ECO:0000259" key="9">
    <source>
        <dbReference type="PROSITE" id="PS51733"/>
    </source>
</evidence>
<reference evidence="12 13" key="3">
    <citation type="submission" date="2017-10" db="EMBL/GenBank/DDBJ databases">
        <title>Extensive intraspecific genome diversity in a model arbuscular mycorrhizal fungus.</title>
        <authorList>
            <person name="Chen E.C.H."/>
            <person name="Morin E."/>
            <person name="Baudet D."/>
            <person name="Noel J."/>
            <person name="Ndikumana S."/>
            <person name="Charron P."/>
            <person name="St-Onge C."/>
            <person name="Giorgi J."/>
            <person name="Grigoriev I.V."/>
            <person name="Roux C."/>
            <person name="Martin F.M."/>
            <person name="Corradi N."/>
        </authorList>
    </citation>
    <scope>NUCLEOTIDE SEQUENCE [LARGE SCALE GENOMIC DNA]</scope>
    <source>
        <strain evidence="12 13">A1</strain>
    </source>
</reference>
<dbReference type="EC" id="2.3.1.181" evidence="4"/>
<organism evidence="12 13">
    <name type="scientific">Rhizophagus irregularis</name>
    <dbReference type="NCBI Taxonomy" id="588596"/>
    <lineage>
        <taxon>Eukaryota</taxon>
        <taxon>Fungi</taxon>
        <taxon>Fungi incertae sedis</taxon>
        <taxon>Mucoromycota</taxon>
        <taxon>Glomeromycotina</taxon>
        <taxon>Glomeromycetes</taxon>
        <taxon>Glomerales</taxon>
        <taxon>Glomeraceae</taxon>
        <taxon>Rhizophagus</taxon>
    </lineage>
</organism>
<dbReference type="VEuPathDB" id="FungiDB:RhiirA1_337090"/>
<dbReference type="FunFam" id="3.30.930.10:FF:000035">
    <property type="entry name" value="Putative lipoyltransferase 2, mitochondrial"/>
    <property type="match status" value="1"/>
</dbReference>
<evidence type="ECO:0000256" key="8">
    <source>
        <dbReference type="ARBA" id="ARBA00033331"/>
    </source>
</evidence>
<comment type="pathway">
    <text evidence="2">Protein modification; protein lipoylation via endogenous pathway; protein N(6)-(lipoyl)lysine from octanoyl-[acyl-carrier-protein]: step 1/2.</text>
</comment>
<evidence type="ECO:0000313" key="11">
    <source>
        <dbReference type="EMBL" id="PKC17118.1"/>
    </source>
</evidence>
<dbReference type="NCBIfam" id="NF010925">
    <property type="entry name" value="PRK14345.1"/>
    <property type="match status" value="1"/>
</dbReference>
<dbReference type="GO" id="GO:0005739">
    <property type="term" value="C:mitochondrion"/>
    <property type="evidence" value="ECO:0007669"/>
    <property type="project" value="UniProtKB-SubCell"/>
</dbReference>
<feature type="domain" description="BPL/LPL catalytic" evidence="9">
    <location>
        <begin position="54"/>
        <end position="244"/>
    </location>
</feature>
<dbReference type="NCBIfam" id="TIGR00214">
    <property type="entry name" value="lipB"/>
    <property type="match status" value="1"/>
</dbReference>
<evidence type="ECO:0000256" key="1">
    <source>
        <dbReference type="ARBA" id="ARBA00004173"/>
    </source>
</evidence>
<dbReference type="EMBL" id="LLXJ01000025">
    <property type="protein sequence ID" value="PKC17118.1"/>
    <property type="molecule type" value="Genomic_DNA"/>
</dbReference>
<dbReference type="OrthoDB" id="19908at2759"/>
<keyword evidence="6" id="KW-0012">Acyltransferase</keyword>
<name>A0A2I1ECW3_9GLOM</name>
<reference evidence="11 14" key="2">
    <citation type="submission" date="2017-09" db="EMBL/GenBank/DDBJ databases">
        <title>Extensive intraspecific genome diversity in a model arbuscular mycorrhizal fungus.</title>
        <authorList>
            <person name="Chen E.C."/>
            <person name="Morin E."/>
            <person name="Beaudet D."/>
            <person name="Noel J."/>
            <person name="Ndikumana S."/>
            <person name="Charron P."/>
            <person name="St-Onge C."/>
            <person name="Giorgi J."/>
            <person name="Grigoriev I.V."/>
            <person name="Roux C."/>
            <person name="Martin F.M."/>
            <person name="Corradi N."/>
        </authorList>
    </citation>
    <scope>NUCLEOTIDE SEQUENCE [LARGE SCALE GENOMIC DNA]</scope>
    <source>
        <strain evidence="11 14">A5</strain>
    </source>
</reference>
<gene>
    <name evidence="10" type="ORF">CHRIB12_LOCUS6694</name>
    <name evidence="12" type="ORF">RhiirA1_337090</name>
    <name evidence="11" type="ORF">RhiirA5_281319</name>
</gene>
<dbReference type="Proteomes" id="UP000684084">
    <property type="component" value="Unassembled WGS sequence"/>
</dbReference>
<dbReference type="EMBL" id="LLXH01000124">
    <property type="protein sequence ID" value="PKC72461.1"/>
    <property type="molecule type" value="Genomic_DNA"/>
</dbReference>
<dbReference type="PANTHER" id="PTHR10993">
    <property type="entry name" value="OCTANOYLTRANSFERASE"/>
    <property type="match status" value="1"/>
</dbReference>
<evidence type="ECO:0000256" key="6">
    <source>
        <dbReference type="ARBA" id="ARBA00023315"/>
    </source>
</evidence>
<evidence type="ECO:0000313" key="10">
    <source>
        <dbReference type="EMBL" id="CAB5357269.1"/>
    </source>
</evidence>
<dbReference type="AlphaFoldDB" id="A0A2I1ECW3"/>
<dbReference type="GO" id="GO:0009249">
    <property type="term" value="P:protein lipoylation"/>
    <property type="evidence" value="ECO:0007669"/>
    <property type="project" value="InterPro"/>
</dbReference>
<dbReference type="InterPro" id="IPR004143">
    <property type="entry name" value="BPL_LPL_catalytic"/>
</dbReference>
<dbReference type="PANTHER" id="PTHR10993:SF7">
    <property type="entry name" value="LIPOYLTRANSFERASE 2, MITOCHONDRIAL-RELATED"/>
    <property type="match status" value="1"/>
</dbReference>
<accession>A0A2I1ECW3</accession>
<dbReference type="GO" id="GO:0016874">
    <property type="term" value="F:ligase activity"/>
    <property type="evidence" value="ECO:0007669"/>
    <property type="project" value="UniProtKB-KW"/>
</dbReference>
<evidence type="ECO:0000313" key="13">
    <source>
        <dbReference type="Proteomes" id="UP000232688"/>
    </source>
</evidence>
<dbReference type="GO" id="GO:0033819">
    <property type="term" value="F:lipoyl(octanoyl) transferase activity"/>
    <property type="evidence" value="ECO:0007669"/>
    <property type="project" value="UniProtKB-EC"/>
</dbReference>
<evidence type="ECO:0000256" key="2">
    <source>
        <dbReference type="ARBA" id="ARBA00004821"/>
    </source>
</evidence>
<keyword evidence="5" id="KW-0808">Transferase</keyword>
<proteinExistence type="inferred from homology"/>
<dbReference type="CDD" id="cd16444">
    <property type="entry name" value="LipB"/>
    <property type="match status" value="1"/>
</dbReference>
<dbReference type="PROSITE" id="PS01313">
    <property type="entry name" value="LIPB"/>
    <property type="match status" value="1"/>
</dbReference>
<evidence type="ECO:0000313" key="12">
    <source>
        <dbReference type="EMBL" id="PKC72461.1"/>
    </source>
</evidence>
<dbReference type="SUPFAM" id="SSF55681">
    <property type="entry name" value="Class II aaRS and biotin synthetases"/>
    <property type="match status" value="1"/>
</dbReference>
<dbReference type="Proteomes" id="UP000232722">
    <property type="component" value="Unassembled WGS sequence"/>
</dbReference>
<dbReference type="HAMAP" id="MF_00013">
    <property type="entry name" value="LipB"/>
    <property type="match status" value="1"/>
</dbReference>
<comment type="similarity">
    <text evidence="3">Belongs to the LipB family.</text>
</comment>
<dbReference type="Proteomes" id="UP000232688">
    <property type="component" value="Unassembled WGS sequence"/>
</dbReference>
<comment type="caution">
    <text evidence="12">The sequence shown here is derived from an EMBL/GenBank/DDBJ whole genome shotgun (WGS) entry which is preliminary data.</text>
</comment>
<evidence type="ECO:0000313" key="14">
    <source>
        <dbReference type="Proteomes" id="UP000232722"/>
    </source>
</evidence>